<dbReference type="AlphaFoldDB" id="A0A1E3H4Z3"/>
<evidence type="ECO:0000256" key="2">
    <source>
        <dbReference type="ARBA" id="ARBA00022621"/>
    </source>
</evidence>
<dbReference type="OrthoDB" id="3213438at2"/>
<dbReference type="GO" id="GO:0046872">
    <property type="term" value="F:metal ion binding"/>
    <property type="evidence" value="ECO:0007669"/>
    <property type="project" value="UniProtKB-KW"/>
</dbReference>
<dbReference type="GO" id="GO:0020037">
    <property type="term" value="F:heme binding"/>
    <property type="evidence" value="ECO:0007669"/>
    <property type="project" value="InterPro"/>
</dbReference>
<evidence type="ECO:0000256" key="1">
    <source>
        <dbReference type="ARBA" id="ARBA00022617"/>
    </source>
</evidence>
<keyword evidence="4" id="KW-0408">Iron</keyword>
<dbReference type="GO" id="GO:0005344">
    <property type="term" value="F:oxygen carrier activity"/>
    <property type="evidence" value="ECO:0007669"/>
    <property type="project" value="UniProtKB-KW"/>
</dbReference>
<evidence type="ECO:0000259" key="6">
    <source>
        <dbReference type="PROSITE" id="PS01033"/>
    </source>
</evidence>
<dbReference type="GO" id="GO:0071500">
    <property type="term" value="P:cellular response to nitrosative stress"/>
    <property type="evidence" value="ECO:0007669"/>
    <property type="project" value="TreeGrafter"/>
</dbReference>
<dbReference type="GO" id="GO:0008941">
    <property type="term" value="F:nitric oxide dioxygenase NAD(P)H activity"/>
    <property type="evidence" value="ECO:0007669"/>
    <property type="project" value="TreeGrafter"/>
</dbReference>
<dbReference type="PROSITE" id="PS01033">
    <property type="entry name" value="GLOBIN"/>
    <property type="match status" value="1"/>
</dbReference>
<dbReference type="PANTHER" id="PTHR43396">
    <property type="entry name" value="FLAVOHEMOPROTEIN"/>
    <property type="match status" value="1"/>
</dbReference>
<proteinExistence type="inferred from homology"/>
<dbReference type="GO" id="GO:0019825">
    <property type="term" value="F:oxygen binding"/>
    <property type="evidence" value="ECO:0007669"/>
    <property type="project" value="InterPro"/>
</dbReference>
<dbReference type="InterPro" id="IPR012292">
    <property type="entry name" value="Globin/Proto"/>
</dbReference>
<dbReference type="GO" id="GO:0046210">
    <property type="term" value="P:nitric oxide catabolic process"/>
    <property type="evidence" value="ECO:0007669"/>
    <property type="project" value="TreeGrafter"/>
</dbReference>
<dbReference type="GO" id="GO:0071949">
    <property type="term" value="F:FAD binding"/>
    <property type="evidence" value="ECO:0007669"/>
    <property type="project" value="TreeGrafter"/>
</dbReference>
<dbReference type="SUPFAM" id="SSF46458">
    <property type="entry name" value="Globin-like"/>
    <property type="match status" value="1"/>
</dbReference>
<dbReference type="RefSeq" id="WP_069306231.1">
    <property type="nucleotide sequence ID" value="NZ_MCRJ01000022.1"/>
</dbReference>
<protein>
    <submittedName>
        <fullName evidence="7">Bacterial hemoglobin</fullName>
    </submittedName>
</protein>
<organism evidence="7 8">
    <name type="scientific">Methylobrevis pamukkalensis</name>
    <dbReference type="NCBI Taxonomy" id="1439726"/>
    <lineage>
        <taxon>Bacteria</taxon>
        <taxon>Pseudomonadati</taxon>
        <taxon>Pseudomonadota</taxon>
        <taxon>Alphaproteobacteria</taxon>
        <taxon>Hyphomicrobiales</taxon>
        <taxon>Pleomorphomonadaceae</taxon>
        <taxon>Methylobrevis</taxon>
    </lineage>
</organism>
<dbReference type="EMBL" id="MCRJ01000022">
    <property type="protein sequence ID" value="ODN71407.1"/>
    <property type="molecule type" value="Genomic_DNA"/>
</dbReference>
<dbReference type="Proteomes" id="UP000094622">
    <property type="component" value="Unassembled WGS sequence"/>
</dbReference>
<keyword evidence="3" id="KW-0479">Metal-binding</keyword>
<dbReference type="PATRIC" id="fig|1439726.3.peg.1336"/>
<reference evidence="7 8" key="1">
    <citation type="submission" date="2016-07" db="EMBL/GenBank/DDBJ databases">
        <title>Draft Genome Sequence of Methylobrevis pamukkalensis PK2.</title>
        <authorList>
            <person name="Vasilenko O.V."/>
            <person name="Doronina N.V."/>
            <person name="Shmareva M.N."/>
            <person name="Tarlachkov S.V."/>
            <person name="Mustakhimov I."/>
            <person name="Trotsenko Y.A."/>
        </authorList>
    </citation>
    <scope>NUCLEOTIDE SEQUENCE [LARGE SCALE GENOMIC DNA]</scope>
    <source>
        <strain evidence="7 8">PK2</strain>
    </source>
</reference>
<dbReference type="PANTHER" id="PTHR43396:SF3">
    <property type="entry name" value="FLAVOHEMOPROTEIN"/>
    <property type="match status" value="1"/>
</dbReference>
<keyword evidence="8" id="KW-1185">Reference proteome</keyword>
<keyword evidence="1 5" id="KW-0349">Heme</keyword>
<keyword evidence="5" id="KW-0813">Transport</keyword>
<comment type="similarity">
    <text evidence="5">Belongs to the globin family.</text>
</comment>
<evidence type="ECO:0000313" key="8">
    <source>
        <dbReference type="Proteomes" id="UP000094622"/>
    </source>
</evidence>
<dbReference type="InterPro" id="IPR009050">
    <property type="entry name" value="Globin-like_sf"/>
</dbReference>
<keyword evidence="2 5" id="KW-0561">Oxygen transport</keyword>
<accession>A0A1E3H4Z3</accession>
<name>A0A1E3H4Z3_9HYPH</name>
<sequence>MTPEEIRLVQDSFREIQPSVGVVANVFYAHLFSMTPALRPLFPHDMSGQKIKLMKMIEAAVDNLHHFDLMRPTIRSLGARHVGYGVRDEHYDLVGAALLHTVAAALGDGWTTDIEDAWLEVYGRVAGEMKDAAAATA</sequence>
<evidence type="ECO:0000256" key="5">
    <source>
        <dbReference type="RuleBase" id="RU000356"/>
    </source>
</evidence>
<dbReference type="Gene3D" id="1.10.490.10">
    <property type="entry name" value="Globins"/>
    <property type="match status" value="1"/>
</dbReference>
<comment type="caution">
    <text evidence="7">The sequence shown here is derived from an EMBL/GenBank/DDBJ whole genome shotgun (WGS) entry which is preliminary data.</text>
</comment>
<gene>
    <name evidence="7" type="primary">vhb</name>
    <name evidence="7" type="ORF">A6302_01271</name>
</gene>
<evidence type="ECO:0000313" key="7">
    <source>
        <dbReference type="EMBL" id="ODN71407.1"/>
    </source>
</evidence>
<dbReference type="InterPro" id="IPR000971">
    <property type="entry name" value="Globin"/>
</dbReference>
<evidence type="ECO:0000256" key="4">
    <source>
        <dbReference type="ARBA" id="ARBA00023004"/>
    </source>
</evidence>
<dbReference type="CDD" id="cd12131">
    <property type="entry name" value="HGbI-like"/>
    <property type="match status" value="1"/>
</dbReference>
<dbReference type="Pfam" id="PF00042">
    <property type="entry name" value="Globin"/>
    <property type="match status" value="1"/>
</dbReference>
<feature type="domain" description="Globin" evidence="6">
    <location>
        <begin position="1"/>
        <end position="134"/>
    </location>
</feature>
<evidence type="ECO:0000256" key="3">
    <source>
        <dbReference type="ARBA" id="ARBA00022723"/>
    </source>
</evidence>